<dbReference type="Proteomes" id="UP000189627">
    <property type="component" value="Chromosome 2"/>
</dbReference>
<reference evidence="2" key="1">
    <citation type="submission" date="2017-02" db="EMBL/GenBank/DDBJ databases">
        <title>Complete genome sequence of Cupriavidus necator strain NH9, a 3-chlorobenzoate degrader.</title>
        <authorList>
            <person name="Moriuchi R."/>
            <person name="Dohra H."/>
            <person name="Ogawa N."/>
        </authorList>
    </citation>
    <scope>NUCLEOTIDE SEQUENCE [LARGE SCALE GENOMIC DNA]</scope>
    <source>
        <strain evidence="2">NH9</strain>
    </source>
</reference>
<dbReference type="InterPro" id="IPR036412">
    <property type="entry name" value="HAD-like_sf"/>
</dbReference>
<sequence>MPGPELPPWRAAPWRYILDLDGTLIRNGAALPGAAALLEALQGRYAIVSNNSTDTAAGLSRKLRHMGLAIAPAQLVLAGEMTVNWLWRTSPDARVLLLGSQTLRRYATRVGCRLVEQDPDVVLLARDPHFDYDKLSLAANVLRAGARLVVTNPDLSHPGDNGTCVPETGTLLAALTACAEVRPECIIGKPSAALFREGLRRLQARPAQALMIGDNPATDAVGAIALGMSFLLLGTGPGADAQTPAQLLGIWCSGRKALESRLSSA</sequence>
<dbReference type="GO" id="GO:0016791">
    <property type="term" value="F:phosphatase activity"/>
    <property type="evidence" value="ECO:0007669"/>
    <property type="project" value="TreeGrafter"/>
</dbReference>
<organism evidence="1 2">
    <name type="scientific">Cupriavidus necator</name>
    <name type="common">Alcaligenes eutrophus</name>
    <name type="synonym">Ralstonia eutropha</name>
    <dbReference type="NCBI Taxonomy" id="106590"/>
    <lineage>
        <taxon>Bacteria</taxon>
        <taxon>Pseudomonadati</taxon>
        <taxon>Pseudomonadota</taxon>
        <taxon>Betaproteobacteria</taxon>
        <taxon>Burkholderiales</taxon>
        <taxon>Burkholderiaceae</taxon>
        <taxon>Cupriavidus</taxon>
    </lineage>
</organism>
<dbReference type="PANTHER" id="PTHR19288:SF95">
    <property type="entry name" value="D-GLYCEROL 3-PHOSPHATE PHOSPHATASE"/>
    <property type="match status" value="1"/>
</dbReference>
<dbReference type="Pfam" id="PF13242">
    <property type="entry name" value="Hydrolase_like"/>
    <property type="match status" value="1"/>
</dbReference>
<dbReference type="EMBL" id="CP017758">
    <property type="protein sequence ID" value="AQV97846.1"/>
    <property type="molecule type" value="Genomic_DNA"/>
</dbReference>
<dbReference type="InterPro" id="IPR006357">
    <property type="entry name" value="HAD-SF_hydro_IIA"/>
</dbReference>
<dbReference type="Pfam" id="PF13344">
    <property type="entry name" value="Hydrolase_6"/>
    <property type="match status" value="1"/>
</dbReference>
<dbReference type="AlphaFoldDB" id="A0A1U9UYQ1"/>
<dbReference type="GO" id="GO:0005737">
    <property type="term" value="C:cytoplasm"/>
    <property type="evidence" value="ECO:0007669"/>
    <property type="project" value="TreeGrafter"/>
</dbReference>
<dbReference type="InterPro" id="IPR023214">
    <property type="entry name" value="HAD_sf"/>
</dbReference>
<dbReference type="NCBIfam" id="TIGR01460">
    <property type="entry name" value="HAD-SF-IIA"/>
    <property type="match status" value="1"/>
</dbReference>
<name>A0A1U9UYQ1_CUPNE</name>
<evidence type="ECO:0000313" key="2">
    <source>
        <dbReference type="Proteomes" id="UP000189627"/>
    </source>
</evidence>
<accession>A0A1U9UYQ1</accession>
<dbReference type="PANTHER" id="PTHR19288">
    <property type="entry name" value="4-NITROPHENYLPHOSPHATASE-RELATED"/>
    <property type="match status" value="1"/>
</dbReference>
<dbReference type="Gene3D" id="3.40.50.1000">
    <property type="entry name" value="HAD superfamily/HAD-like"/>
    <property type="match status" value="2"/>
</dbReference>
<dbReference type="OrthoDB" id="148966at2"/>
<dbReference type="SUPFAM" id="SSF56784">
    <property type="entry name" value="HAD-like"/>
    <property type="match status" value="1"/>
</dbReference>
<protein>
    <submittedName>
        <fullName evidence="1">Haloacid dehalogenase</fullName>
    </submittedName>
</protein>
<gene>
    <name evidence="1" type="ORF">BJN34_28680</name>
</gene>
<proteinExistence type="predicted"/>
<dbReference type="KEGG" id="cuh:BJN34_28680"/>
<evidence type="ECO:0000313" key="1">
    <source>
        <dbReference type="EMBL" id="AQV97846.1"/>
    </source>
</evidence>